<reference evidence="1 2" key="1">
    <citation type="submission" date="2016-01" db="EMBL/GenBank/DDBJ databases">
        <title>Whole genome sequence and analysis of Micromonospora rosaria DSM 803, which can produce antibacterial substance rosamicin.</title>
        <authorList>
            <person name="Yang H."/>
            <person name="He X."/>
            <person name="Zhu D."/>
        </authorList>
    </citation>
    <scope>NUCLEOTIDE SEQUENCE [LARGE SCALE GENOMIC DNA]</scope>
    <source>
        <strain evidence="1 2">DSM 803</strain>
    </source>
</reference>
<dbReference type="AlphaFoldDB" id="A0A136PY14"/>
<gene>
    <name evidence="1" type="ORF">AWW66_03390</name>
</gene>
<evidence type="ECO:0000313" key="1">
    <source>
        <dbReference type="EMBL" id="KXK63370.1"/>
    </source>
</evidence>
<keyword evidence="2" id="KW-1185">Reference proteome</keyword>
<protein>
    <submittedName>
        <fullName evidence="1">Uncharacterized protein</fullName>
    </submittedName>
</protein>
<sequence length="80" mass="8811">MTAVATRTRTRRTLDATTTVVHRDPTTCLCPGGKGVLVAAFQRERLVDVERRHLRTTGCGRGPEHVDVADFLATIPIGRR</sequence>
<evidence type="ECO:0000313" key="2">
    <source>
        <dbReference type="Proteomes" id="UP000070620"/>
    </source>
</evidence>
<accession>A0A136PY14</accession>
<proteinExistence type="predicted"/>
<comment type="caution">
    <text evidence="1">The sequence shown here is derived from an EMBL/GenBank/DDBJ whole genome shotgun (WGS) entry which is preliminary data.</text>
</comment>
<organism evidence="1 2">
    <name type="scientific">Micromonospora rosaria</name>
    <dbReference type="NCBI Taxonomy" id="47874"/>
    <lineage>
        <taxon>Bacteria</taxon>
        <taxon>Bacillati</taxon>
        <taxon>Actinomycetota</taxon>
        <taxon>Actinomycetes</taxon>
        <taxon>Micromonosporales</taxon>
        <taxon>Micromonosporaceae</taxon>
        <taxon>Micromonospora</taxon>
    </lineage>
</organism>
<name>A0A136PY14_9ACTN</name>
<dbReference type="EMBL" id="LRQV01000006">
    <property type="protein sequence ID" value="KXK63370.1"/>
    <property type="molecule type" value="Genomic_DNA"/>
</dbReference>
<dbReference type="Proteomes" id="UP000070620">
    <property type="component" value="Unassembled WGS sequence"/>
</dbReference>
<dbReference type="RefSeq" id="WP_067359821.1">
    <property type="nucleotide sequence ID" value="NZ_JBIUBN010000003.1"/>
</dbReference>